<protein>
    <submittedName>
        <fullName evidence="1">Uncharacterized protein</fullName>
    </submittedName>
</protein>
<evidence type="ECO:0000313" key="2">
    <source>
        <dbReference type="Proteomes" id="UP000177122"/>
    </source>
</evidence>
<name>A0A1G2CTG0_9BACT</name>
<proteinExistence type="predicted"/>
<accession>A0A1G2CTG0</accession>
<organism evidence="1 2">
    <name type="scientific">Candidatus Lloydbacteria bacterium RIFCSPHIGHO2_01_FULL_49_22</name>
    <dbReference type="NCBI Taxonomy" id="1798658"/>
    <lineage>
        <taxon>Bacteria</taxon>
        <taxon>Candidatus Lloydiibacteriota</taxon>
    </lineage>
</organism>
<comment type="caution">
    <text evidence="1">The sequence shown here is derived from an EMBL/GenBank/DDBJ whole genome shotgun (WGS) entry which is preliminary data.</text>
</comment>
<gene>
    <name evidence="1" type="ORF">A2845_05235</name>
</gene>
<evidence type="ECO:0000313" key="1">
    <source>
        <dbReference type="EMBL" id="OGZ04669.1"/>
    </source>
</evidence>
<dbReference type="Proteomes" id="UP000177122">
    <property type="component" value="Unassembled WGS sequence"/>
</dbReference>
<dbReference type="EMBL" id="MHLI01000022">
    <property type="protein sequence ID" value="OGZ04669.1"/>
    <property type="molecule type" value="Genomic_DNA"/>
</dbReference>
<sequence length="92" mass="10819">MENVFVKLGPSIVINVSEIREIIAMAPEPIFNQKDLDEQRKNGGKKPDPESFEYFIRVCYKNIRDPEYYSCKNDEEKRDRVIAEIYEKMGLS</sequence>
<dbReference type="AlphaFoldDB" id="A0A1G2CTG0"/>
<reference evidence="1 2" key="1">
    <citation type="journal article" date="2016" name="Nat. Commun.">
        <title>Thousands of microbial genomes shed light on interconnected biogeochemical processes in an aquifer system.</title>
        <authorList>
            <person name="Anantharaman K."/>
            <person name="Brown C.T."/>
            <person name="Hug L.A."/>
            <person name="Sharon I."/>
            <person name="Castelle C.J."/>
            <person name="Probst A.J."/>
            <person name="Thomas B.C."/>
            <person name="Singh A."/>
            <person name="Wilkins M.J."/>
            <person name="Karaoz U."/>
            <person name="Brodie E.L."/>
            <person name="Williams K.H."/>
            <person name="Hubbard S.S."/>
            <person name="Banfield J.F."/>
        </authorList>
    </citation>
    <scope>NUCLEOTIDE SEQUENCE [LARGE SCALE GENOMIC DNA]</scope>
</reference>